<dbReference type="PANTHER" id="PTHR19305:SF22">
    <property type="entry name" value="SYNAPTOSOMAL-ASSOCIATED PROTEIN"/>
    <property type="match status" value="1"/>
</dbReference>
<evidence type="ECO:0000256" key="6">
    <source>
        <dbReference type="ARBA" id="ARBA00023018"/>
    </source>
</evidence>
<evidence type="ECO:0000256" key="7">
    <source>
        <dbReference type="ARBA" id="ARBA00023054"/>
    </source>
</evidence>
<dbReference type="FunFam" id="1.20.5.110:FF:000007">
    <property type="entry name" value="Synaptosomal-associated protein"/>
    <property type="match status" value="1"/>
</dbReference>
<keyword evidence="3" id="KW-1003">Cell membrane</keyword>
<comment type="similarity">
    <text evidence="2 12">Belongs to the SNAP-25 family.</text>
</comment>
<sequence length="279" mass="31981">MGRGWVFQHDNDPKHTARATKEWLRKKHLKVLEWPSQSPDLNPIENLWRELKVRIAQRQPRNLKDLEKMSGKMAADTPVRTEQEELQRRANQVTDESLESTRRMMQLVEQSKDSGIRALVMLDEQGEQMERIEEGLDQINSDMKEAEKNLTDLGKCCGLCFCDKLKDFEESGAYKKVWGNNQDGVVSGQPSSHVVDEREQMIMSGGYIRKVTNDAREDEMEENLGHVGSIIGNLKSMALDMGNEIDTQNVQIDRIQGKVILNVFRIDAANQKANNLMKR</sequence>
<dbReference type="Proteomes" id="UP001356427">
    <property type="component" value="Unassembled WGS sequence"/>
</dbReference>
<organism evidence="15 16">
    <name type="scientific">Coregonus suidteri</name>
    <dbReference type="NCBI Taxonomy" id="861788"/>
    <lineage>
        <taxon>Eukaryota</taxon>
        <taxon>Metazoa</taxon>
        <taxon>Chordata</taxon>
        <taxon>Craniata</taxon>
        <taxon>Vertebrata</taxon>
        <taxon>Euteleostomi</taxon>
        <taxon>Actinopterygii</taxon>
        <taxon>Neopterygii</taxon>
        <taxon>Teleostei</taxon>
        <taxon>Protacanthopterygii</taxon>
        <taxon>Salmoniformes</taxon>
        <taxon>Salmonidae</taxon>
        <taxon>Coregoninae</taxon>
        <taxon>Coregonus</taxon>
    </lineage>
</organism>
<evidence type="ECO:0000259" key="14">
    <source>
        <dbReference type="PROSITE" id="PS50192"/>
    </source>
</evidence>
<feature type="coiled-coil region" evidence="13">
    <location>
        <begin position="122"/>
        <end position="156"/>
    </location>
</feature>
<keyword evidence="5" id="KW-0677">Repeat</keyword>
<dbReference type="GO" id="GO:0003676">
    <property type="term" value="F:nucleic acid binding"/>
    <property type="evidence" value="ECO:0007669"/>
    <property type="project" value="InterPro"/>
</dbReference>
<dbReference type="AlphaFoldDB" id="A0AAN8QN09"/>
<feature type="domain" description="T-SNARE coiled-coil homology" evidence="14">
    <location>
        <begin position="91"/>
        <end position="153"/>
    </location>
</feature>
<evidence type="ECO:0000313" key="16">
    <source>
        <dbReference type="Proteomes" id="UP001356427"/>
    </source>
</evidence>
<dbReference type="GO" id="GO:0016082">
    <property type="term" value="P:synaptic vesicle priming"/>
    <property type="evidence" value="ECO:0007669"/>
    <property type="project" value="TreeGrafter"/>
</dbReference>
<dbReference type="GO" id="GO:0017075">
    <property type="term" value="F:syntaxin-1 binding"/>
    <property type="evidence" value="ECO:0007669"/>
    <property type="project" value="InterPro"/>
</dbReference>
<evidence type="ECO:0000256" key="10">
    <source>
        <dbReference type="ARBA" id="ARBA00053876"/>
    </source>
</evidence>
<keyword evidence="4" id="KW-0771">Synaptosome</keyword>
<accession>A0AAN8QN09</accession>
<dbReference type="GO" id="GO:0098793">
    <property type="term" value="C:presynapse"/>
    <property type="evidence" value="ECO:0007669"/>
    <property type="project" value="GOC"/>
</dbReference>
<evidence type="ECO:0000256" key="4">
    <source>
        <dbReference type="ARBA" id="ARBA00022599"/>
    </source>
</evidence>
<gene>
    <name evidence="15" type="ORF">J4Q44_G00334450</name>
</gene>
<dbReference type="FunFam" id="1.20.5.110:FF:000018">
    <property type="entry name" value="Synaptosomal-associated protein"/>
    <property type="match status" value="1"/>
</dbReference>
<reference evidence="15 16" key="1">
    <citation type="submission" date="2021-04" db="EMBL/GenBank/DDBJ databases">
        <authorList>
            <person name="De Guttry C."/>
            <person name="Zahm M."/>
            <person name="Klopp C."/>
            <person name="Cabau C."/>
            <person name="Louis A."/>
            <person name="Berthelot C."/>
            <person name="Parey E."/>
            <person name="Roest Crollius H."/>
            <person name="Montfort J."/>
            <person name="Robinson-Rechavi M."/>
            <person name="Bucao C."/>
            <person name="Bouchez O."/>
            <person name="Gislard M."/>
            <person name="Lluch J."/>
            <person name="Milhes M."/>
            <person name="Lampietro C."/>
            <person name="Lopez Roques C."/>
            <person name="Donnadieu C."/>
            <person name="Braasch I."/>
            <person name="Desvignes T."/>
            <person name="Postlethwait J."/>
            <person name="Bobe J."/>
            <person name="Wedekind C."/>
            <person name="Guiguen Y."/>
        </authorList>
    </citation>
    <scope>NUCLEOTIDE SEQUENCE [LARGE SCALE GENOMIC DNA]</scope>
    <source>
        <strain evidence="15">Cs_M1</strain>
        <tissue evidence="15">Blood</tissue>
    </source>
</reference>
<dbReference type="CDD" id="cd15894">
    <property type="entry name" value="SNARE_SNAP25N"/>
    <property type="match status" value="1"/>
</dbReference>
<dbReference type="GO" id="GO:0043005">
    <property type="term" value="C:neuron projection"/>
    <property type="evidence" value="ECO:0007669"/>
    <property type="project" value="UniProtKB-KW"/>
</dbReference>
<protein>
    <recommendedName>
        <fullName evidence="12">Synaptosomal-associated protein</fullName>
    </recommendedName>
</protein>
<dbReference type="InterPro" id="IPR036397">
    <property type="entry name" value="RNaseH_sf"/>
</dbReference>
<feature type="domain" description="T-SNARE coiled-coil homology" evidence="14">
    <location>
        <begin position="214"/>
        <end position="276"/>
    </location>
</feature>
<dbReference type="EMBL" id="JAGTTL010000033">
    <property type="protein sequence ID" value="KAK6295732.1"/>
    <property type="molecule type" value="Genomic_DNA"/>
</dbReference>
<keyword evidence="8" id="KW-0472">Membrane</keyword>
<dbReference type="InterPro" id="IPR039077">
    <property type="entry name" value="SNAP-25_N_SNARE_chord"/>
</dbReference>
<evidence type="ECO:0000256" key="12">
    <source>
        <dbReference type="RuleBase" id="RU003496"/>
    </source>
</evidence>
<keyword evidence="16" id="KW-1185">Reference proteome</keyword>
<evidence type="ECO:0000313" key="15">
    <source>
        <dbReference type="EMBL" id="KAK6295732.1"/>
    </source>
</evidence>
<evidence type="ECO:0000256" key="9">
    <source>
        <dbReference type="ARBA" id="ARBA00034102"/>
    </source>
</evidence>
<evidence type="ECO:0000256" key="1">
    <source>
        <dbReference type="ARBA" id="ARBA00004236"/>
    </source>
</evidence>
<dbReference type="PROSITE" id="PS50192">
    <property type="entry name" value="T_SNARE"/>
    <property type="match status" value="2"/>
</dbReference>
<proteinExistence type="inferred from homology"/>
<comment type="function">
    <text evidence="10">Essential component of the high affinity receptor for the general membrane fusion machinery and an important regulator of transport vesicle docking and fusion.</text>
</comment>
<dbReference type="SMART" id="SM00397">
    <property type="entry name" value="t_SNARE"/>
    <property type="match status" value="2"/>
</dbReference>
<evidence type="ECO:0000256" key="13">
    <source>
        <dbReference type="SAM" id="Coils"/>
    </source>
</evidence>
<evidence type="ECO:0000256" key="2">
    <source>
        <dbReference type="ARBA" id="ARBA00009480"/>
    </source>
</evidence>
<keyword evidence="7 13" id="KW-0175">Coiled coil</keyword>
<dbReference type="CDD" id="cd15885">
    <property type="entry name" value="SNARE_SNAP25C"/>
    <property type="match status" value="1"/>
</dbReference>
<evidence type="ECO:0000256" key="3">
    <source>
        <dbReference type="ARBA" id="ARBA00022475"/>
    </source>
</evidence>
<evidence type="ECO:0000256" key="5">
    <source>
        <dbReference type="ARBA" id="ARBA00022737"/>
    </source>
</evidence>
<dbReference type="SUPFAM" id="SSF58038">
    <property type="entry name" value="SNARE fusion complex"/>
    <property type="match status" value="2"/>
</dbReference>
<dbReference type="GO" id="GO:0031629">
    <property type="term" value="P:synaptic vesicle fusion to presynaptic active zone membrane"/>
    <property type="evidence" value="ECO:0007669"/>
    <property type="project" value="TreeGrafter"/>
</dbReference>
<dbReference type="InterPro" id="IPR038717">
    <property type="entry name" value="Tc1-like_DDE_dom"/>
</dbReference>
<dbReference type="Gene3D" id="1.20.5.110">
    <property type="match status" value="2"/>
</dbReference>
<dbReference type="GO" id="GO:0005484">
    <property type="term" value="F:SNAP receptor activity"/>
    <property type="evidence" value="ECO:0007669"/>
    <property type="project" value="TreeGrafter"/>
</dbReference>
<comment type="caution">
    <text evidence="15">The sequence shown here is derived from an EMBL/GenBank/DDBJ whole genome shotgun (WGS) entry which is preliminary data.</text>
</comment>
<name>A0AAN8QN09_9TELE</name>
<dbReference type="GO" id="GO:0005886">
    <property type="term" value="C:plasma membrane"/>
    <property type="evidence" value="ECO:0007669"/>
    <property type="project" value="UniProtKB-SubCell"/>
</dbReference>
<keyword evidence="6" id="KW-0770">Synapse</keyword>
<evidence type="ECO:0000256" key="11">
    <source>
        <dbReference type="ARBA" id="ARBA00065910"/>
    </source>
</evidence>
<dbReference type="Pfam" id="PF00835">
    <property type="entry name" value="SNAP-25"/>
    <property type="match status" value="1"/>
</dbReference>
<dbReference type="GO" id="GO:0005249">
    <property type="term" value="F:voltage-gated potassium channel activity"/>
    <property type="evidence" value="ECO:0007669"/>
    <property type="project" value="InterPro"/>
</dbReference>
<evidence type="ECO:0000256" key="8">
    <source>
        <dbReference type="ARBA" id="ARBA00023136"/>
    </source>
</evidence>
<dbReference type="Pfam" id="PF13358">
    <property type="entry name" value="DDE_3"/>
    <property type="match status" value="1"/>
</dbReference>
<dbReference type="InterPro" id="IPR000928">
    <property type="entry name" value="SNAP-25_dom"/>
</dbReference>
<comment type="subcellular location">
    <subcellularLocation>
        <location evidence="1">Cell membrane</location>
    </subcellularLocation>
    <subcellularLocation>
        <location evidence="9">Synapse</location>
        <location evidence="9">Synaptosome</location>
    </subcellularLocation>
</comment>
<dbReference type="InterPro" id="IPR000727">
    <property type="entry name" value="T_SNARE_dom"/>
</dbReference>
<dbReference type="GO" id="GO:0031201">
    <property type="term" value="C:SNARE complex"/>
    <property type="evidence" value="ECO:0007669"/>
    <property type="project" value="TreeGrafter"/>
</dbReference>
<dbReference type="Gene3D" id="3.30.420.10">
    <property type="entry name" value="Ribonuclease H-like superfamily/Ribonuclease H"/>
    <property type="match status" value="1"/>
</dbReference>
<comment type="subunit">
    <text evidence="11">Homotetramer (via coiled-coil domain), also forms heterotetramers with STX4 and VAMP3. Found in a complex with VAMP8 and STX1A. Found in a complex with VAMP8 and STX4 in pancreas. Interacts simultaneously with SNAPIN and SYN4. Interacts with STX1A. Interacts with STX12. Interacts tightly to multiple syntaxins and synaptobrevins/VAMPs. Interacts with ZDHHC13 (via ANK repeats). Interacts with ZDHHC17 (via ANK repeats).</text>
</comment>
<dbReference type="PANTHER" id="PTHR19305">
    <property type="entry name" value="SYNAPTOSOMAL ASSOCIATED PROTEIN"/>
    <property type="match status" value="1"/>
</dbReference>